<evidence type="ECO:0000256" key="2">
    <source>
        <dbReference type="SAM" id="MobiDB-lite"/>
    </source>
</evidence>
<dbReference type="SMART" id="SM00066">
    <property type="entry name" value="GAL4"/>
    <property type="match status" value="1"/>
</dbReference>
<dbReference type="GO" id="GO:0008270">
    <property type="term" value="F:zinc ion binding"/>
    <property type="evidence" value="ECO:0007669"/>
    <property type="project" value="InterPro"/>
</dbReference>
<dbReference type="GO" id="GO:0000981">
    <property type="term" value="F:DNA-binding transcription factor activity, RNA polymerase II-specific"/>
    <property type="evidence" value="ECO:0007669"/>
    <property type="project" value="InterPro"/>
</dbReference>
<feature type="compositionally biased region" description="Basic residues" evidence="2">
    <location>
        <begin position="61"/>
        <end position="76"/>
    </location>
</feature>
<evidence type="ECO:0000259" key="4">
    <source>
        <dbReference type="PROSITE" id="PS50048"/>
    </source>
</evidence>
<dbReference type="Proteomes" id="UP000547976">
    <property type="component" value="Unassembled WGS sequence"/>
</dbReference>
<dbReference type="CDD" id="cd00067">
    <property type="entry name" value="GAL4"/>
    <property type="match status" value="1"/>
</dbReference>
<evidence type="ECO:0000313" key="6">
    <source>
        <dbReference type="Proteomes" id="UP000547976"/>
    </source>
</evidence>
<feature type="transmembrane region" description="Helical" evidence="3">
    <location>
        <begin position="620"/>
        <end position="637"/>
    </location>
</feature>
<feature type="transmembrane region" description="Helical" evidence="3">
    <location>
        <begin position="657"/>
        <end position="676"/>
    </location>
</feature>
<gene>
    <name evidence="5" type="ORF">FSUBG_4771</name>
</gene>
<evidence type="ECO:0000313" key="5">
    <source>
        <dbReference type="EMBL" id="KAF5608235.1"/>
    </source>
</evidence>
<feature type="compositionally biased region" description="Low complexity" evidence="2">
    <location>
        <begin position="38"/>
        <end position="60"/>
    </location>
</feature>
<feature type="transmembrane region" description="Helical" evidence="3">
    <location>
        <begin position="804"/>
        <end position="825"/>
    </location>
</feature>
<dbReference type="Pfam" id="PF11951">
    <property type="entry name" value="Fungal_trans_2"/>
    <property type="match status" value="1"/>
</dbReference>
<sequence>MDNALSSLESRILLLDGDLSQGLDDKRPSESPSLKQPSSGRSADRTASTSSSSPSSLISGRPRRRPIPRKGHTKSRRGCFNCKRRRVKCQETTPSCDNCDRLGLRCEYPQPSDQGLMHLPLPQLAQPLSDAQFSMFDLRYFHHFLLHAYPGLPIQGEEVWKEVAKYSHGFDFLAHAMLALGASHLGLCNGTDFNSDAISHRIKAIKSLNSALSTPCQTKEEGDARYATLMTLTWQSSYMPDGMQEFLSMLRGCTIVSKCSVFPFEDSAFRMFSIEGHVQRVNDINNGFDIGLSDDEAIDAGIASIKAVARLSNSTLEISLIADLQRILEMSRTTCVGAFGAVCRAYELFGGASDSDFLTISDSDNHVAQIIMAHFFAIEYVLASIALVPVSPSFPFRQTIITAWIQRVKRQVPSSYGIYIEWPLEFISKANSDWGVTKVLRTYHGIAISEQWQAWETAHFFRVRSIIDNPTVGARLISYGCNNGDAKSLNCTTTCSNATLIWTSSLQGFKRGSVSPDNIAKFGRVMAKPYCQAASAGIDLDIAGQGIVTAYIIQLVLVLFLGLCFKLTRSWIRTFGRMTSSFHKDSVFRQTCQRWQTTVSETRFAKAASSAMLDFQESQALFAATISITAIITFDGGNRAGLANMLSLFSWMFNHRILQGLITAGIYPVLFAQLVMHRAGERRFYTLFFVVLSWILMTVITEFQDFNAEAFEEHLKQVSTVDACGGNPGPMSFCQGIKEKNSYDFFNITLACRFVAHIIVSCLIIDWIVDFTKKRMTGDKIKYTQIGGDSRTIFSFAETKGAKLSLGVFWAAIELLTVIMIFIGLREMVELLDMHSADDGLSTWGFGQLVAVAIWFPVMIKFICLSIFGPRREIRQKTNTNRPQVIEMASYTHKKANNPSPSST</sequence>
<dbReference type="GeneID" id="59317513"/>
<dbReference type="SUPFAM" id="SSF57701">
    <property type="entry name" value="Zn2/Cys6 DNA-binding domain"/>
    <property type="match status" value="1"/>
</dbReference>
<dbReference type="InterPro" id="IPR001138">
    <property type="entry name" value="Zn2Cys6_DnaBD"/>
</dbReference>
<organism evidence="5 6">
    <name type="scientific">Gibberella subglutinans</name>
    <name type="common">Fusarium subglutinans</name>
    <dbReference type="NCBI Taxonomy" id="42677"/>
    <lineage>
        <taxon>Eukaryota</taxon>
        <taxon>Fungi</taxon>
        <taxon>Dikarya</taxon>
        <taxon>Ascomycota</taxon>
        <taxon>Pezizomycotina</taxon>
        <taxon>Sordariomycetes</taxon>
        <taxon>Hypocreomycetidae</taxon>
        <taxon>Hypocreales</taxon>
        <taxon>Nectriaceae</taxon>
        <taxon>Fusarium</taxon>
        <taxon>Fusarium fujikuroi species complex</taxon>
    </lineage>
</organism>
<keyword evidence="1" id="KW-0539">Nucleus</keyword>
<evidence type="ECO:0000256" key="3">
    <source>
        <dbReference type="SAM" id="Phobius"/>
    </source>
</evidence>
<keyword evidence="3" id="KW-1133">Transmembrane helix</keyword>
<dbReference type="PROSITE" id="PS50048">
    <property type="entry name" value="ZN2_CY6_FUNGAL_2"/>
    <property type="match status" value="1"/>
</dbReference>
<dbReference type="InterPro" id="IPR021858">
    <property type="entry name" value="Fun_TF"/>
</dbReference>
<reference evidence="5 6" key="1">
    <citation type="submission" date="2020-05" db="EMBL/GenBank/DDBJ databases">
        <title>Identification and distribution of gene clusters putatively required for synthesis of sphingolipid metabolism inhibitors in phylogenetically diverse species of the filamentous fungus Fusarium.</title>
        <authorList>
            <person name="Kim H.-S."/>
            <person name="Busman M."/>
            <person name="Brown D.W."/>
            <person name="Divon H."/>
            <person name="Uhlig S."/>
            <person name="Proctor R.H."/>
        </authorList>
    </citation>
    <scope>NUCLEOTIDE SEQUENCE [LARGE SCALE GENOMIC DNA]</scope>
    <source>
        <strain evidence="5 6">NRRL 66333</strain>
    </source>
</reference>
<dbReference type="RefSeq" id="XP_036539693.1">
    <property type="nucleotide sequence ID" value="XM_036682795.1"/>
</dbReference>
<keyword evidence="6" id="KW-1185">Reference proteome</keyword>
<dbReference type="InterPro" id="IPR052400">
    <property type="entry name" value="Zn2-C6_fungal_TF"/>
</dbReference>
<dbReference type="InterPro" id="IPR036864">
    <property type="entry name" value="Zn2-C6_fun-type_DNA-bd_sf"/>
</dbReference>
<comment type="caution">
    <text evidence="5">The sequence shown here is derived from an EMBL/GenBank/DDBJ whole genome shotgun (WGS) entry which is preliminary data.</text>
</comment>
<protein>
    <recommendedName>
        <fullName evidence="4">Zn(2)-C6 fungal-type domain-containing protein</fullName>
    </recommendedName>
</protein>
<dbReference type="AlphaFoldDB" id="A0A8H5Q3Q3"/>
<dbReference type="PANTHER" id="PTHR47657">
    <property type="entry name" value="STEROL REGULATORY ELEMENT-BINDING PROTEIN ECM22"/>
    <property type="match status" value="1"/>
</dbReference>
<feature type="transmembrane region" description="Helical" evidence="3">
    <location>
        <begin position="548"/>
        <end position="568"/>
    </location>
</feature>
<dbReference type="Pfam" id="PF00172">
    <property type="entry name" value="Zn_clus"/>
    <property type="match status" value="1"/>
</dbReference>
<feature type="transmembrane region" description="Helical" evidence="3">
    <location>
        <begin position="683"/>
        <end position="701"/>
    </location>
</feature>
<feature type="region of interest" description="Disordered" evidence="2">
    <location>
        <begin position="19"/>
        <end position="76"/>
    </location>
</feature>
<name>A0A8H5Q3Q3_GIBSU</name>
<dbReference type="OrthoDB" id="4582561at2759"/>
<accession>A0A8H5Q3Q3</accession>
<proteinExistence type="predicted"/>
<feature type="domain" description="Zn(2)-C6 fungal-type" evidence="4">
    <location>
        <begin position="78"/>
        <end position="108"/>
    </location>
</feature>
<dbReference type="PROSITE" id="PS00463">
    <property type="entry name" value="ZN2_CY6_FUNGAL_1"/>
    <property type="match status" value="1"/>
</dbReference>
<keyword evidence="3" id="KW-0812">Transmembrane</keyword>
<dbReference type="PANTHER" id="PTHR47657:SF7">
    <property type="entry name" value="STEROL REGULATORY ELEMENT-BINDING PROTEIN ECM22"/>
    <property type="match status" value="1"/>
</dbReference>
<evidence type="ECO:0000256" key="1">
    <source>
        <dbReference type="ARBA" id="ARBA00023242"/>
    </source>
</evidence>
<dbReference type="Gene3D" id="4.10.240.10">
    <property type="entry name" value="Zn(2)-C6 fungal-type DNA-binding domain"/>
    <property type="match status" value="1"/>
</dbReference>
<feature type="transmembrane region" description="Helical" evidence="3">
    <location>
        <begin position="745"/>
        <end position="769"/>
    </location>
</feature>
<keyword evidence="3" id="KW-0472">Membrane</keyword>
<feature type="transmembrane region" description="Helical" evidence="3">
    <location>
        <begin position="845"/>
        <end position="868"/>
    </location>
</feature>
<dbReference type="EMBL" id="JAAOAV010000043">
    <property type="protein sequence ID" value="KAF5608235.1"/>
    <property type="molecule type" value="Genomic_DNA"/>
</dbReference>